<accession>A0A2S0HZ43</accession>
<dbReference type="PANTHER" id="PTHR22576:SF37">
    <property type="entry name" value="MUCOSA-ASSOCIATED LYMPHOID TISSUE LYMPHOMA TRANSLOCATION PROTEIN 1"/>
    <property type="match status" value="1"/>
</dbReference>
<dbReference type="Pfam" id="PF00656">
    <property type="entry name" value="Peptidase_C14"/>
    <property type="match status" value="1"/>
</dbReference>
<evidence type="ECO:0000313" key="3">
    <source>
        <dbReference type="EMBL" id="AVI51947.1"/>
    </source>
</evidence>
<dbReference type="EMBL" id="CP027062">
    <property type="protein sequence ID" value="AVI51947.1"/>
    <property type="molecule type" value="Genomic_DNA"/>
</dbReference>
<dbReference type="Gene3D" id="3.40.50.1820">
    <property type="entry name" value="alpha/beta hydrolase"/>
    <property type="match status" value="1"/>
</dbReference>
<dbReference type="OrthoDB" id="596779at2"/>
<dbReference type="RefSeq" id="WP_105217187.1">
    <property type="nucleotide sequence ID" value="NZ_CP027062.1"/>
</dbReference>
<name>A0A2S0HZ43_9FLAO</name>
<dbReference type="InterPro" id="IPR011990">
    <property type="entry name" value="TPR-like_helical_dom_sf"/>
</dbReference>
<evidence type="ECO:0000259" key="2">
    <source>
        <dbReference type="Pfam" id="PF05057"/>
    </source>
</evidence>
<dbReference type="KEGG" id="aue:C5O00_12610"/>
<dbReference type="Pfam" id="PF05057">
    <property type="entry name" value="DUF676"/>
    <property type="match status" value="1"/>
</dbReference>
<dbReference type="InterPro" id="IPR011600">
    <property type="entry name" value="Pept_C14_caspase"/>
</dbReference>
<dbReference type="InterPro" id="IPR029058">
    <property type="entry name" value="AB_hydrolase_fold"/>
</dbReference>
<dbReference type="GO" id="GO:0006508">
    <property type="term" value="P:proteolysis"/>
    <property type="evidence" value="ECO:0007669"/>
    <property type="project" value="InterPro"/>
</dbReference>
<dbReference type="SUPFAM" id="SSF53474">
    <property type="entry name" value="alpha/beta-Hydrolases"/>
    <property type="match status" value="1"/>
</dbReference>
<dbReference type="AlphaFoldDB" id="A0A2S0HZ43"/>
<organism evidence="3 4">
    <name type="scientific">Pukyongia salina</name>
    <dbReference type="NCBI Taxonomy" id="2094025"/>
    <lineage>
        <taxon>Bacteria</taxon>
        <taxon>Pseudomonadati</taxon>
        <taxon>Bacteroidota</taxon>
        <taxon>Flavobacteriia</taxon>
        <taxon>Flavobacteriales</taxon>
        <taxon>Flavobacteriaceae</taxon>
        <taxon>Pukyongia</taxon>
    </lineage>
</organism>
<dbReference type="InterPro" id="IPR007751">
    <property type="entry name" value="DUF676_lipase-like"/>
</dbReference>
<dbReference type="Pfam" id="PF20308">
    <property type="entry name" value="TPR-S"/>
    <property type="match status" value="1"/>
</dbReference>
<dbReference type="InterPro" id="IPR046880">
    <property type="entry name" value="TPR-S"/>
</dbReference>
<protein>
    <submittedName>
        <fullName evidence="3">Uncharacterized protein</fullName>
    </submittedName>
</protein>
<dbReference type="Proteomes" id="UP000238442">
    <property type="component" value="Chromosome"/>
</dbReference>
<evidence type="ECO:0000313" key="4">
    <source>
        <dbReference type="Proteomes" id="UP000238442"/>
    </source>
</evidence>
<keyword evidence="4" id="KW-1185">Reference proteome</keyword>
<sequence length="748" mass="84132">MSELSNAFALIIGVGNDLPASAEDARAIYDILVNKELAGYKKENIRLLVEEEATNNNIVKALDALVEQTDEESSVFMYYSGHGGTYTDNDIIELEQGGVGLKPEEENRSHYYLVPNNFDPKNFRETWVLASDLKDKLRSLKSRRLILFLDCCHAEGMTKAGPEIQSKSLKDRIRNPEGLVHRIDDGRGISIVSSCRADELSWILGDEPNSLFTTCLLEVLKGEHKEVYQEPYIRMTEVVQYVMKRVPERKPVQRPFVNLQLYDDFILSSVPHVRRNKVQSSEVVEGGTNKSSQEEEVVTTFRESGAANLVLFVHGFSGEAAATFGEIPQLLMQNSDMDGWDLMPLGYTQHVKPEMGKTVWASENDILRIADYLRSVIEYKFNSYQRIALIGHSLGGLVVQKALVDLDPAQLKRISHVMCFATPSDGISAEALKKLCNANNSALQKNGNFIQTVRKDWNVKYETSPPFSFAAIAATNDEFVPVNSSLEPFDDAFRITLDGSHFSIVDQTNRENDTYQLILQSLTGNTFHSMYTNKEEINIALGKYDAVIKELLPQCESLNLKGLRNLIFALEGMDRTEEALEILEAHPLAKENSDLMGILGGRFKRKYLQTLSQADGQKAIEYYTKGLELAEAKANAGQIYYLSINLAFLSLLCDEDHQAMREYAEQALEATLKDAFDNLWKIATMAEGNLYLGQLEESKQLYKKAAEMAGVREKISIHTNAYAAYTSLMHTENPDDEFINFLKINFLS</sequence>
<gene>
    <name evidence="3" type="ORF">C5O00_12610</name>
</gene>
<proteinExistence type="predicted"/>
<feature type="domain" description="DUF676" evidence="2">
    <location>
        <begin position="307"/>
        <end position="421"/>
    </location>
</feature>
<dbReference type="GO" id="GO:0004197">
    <property type="term" value="F:cysteine-type endopeptidase activity"/>
    <property type="evidence" value="ECO:0007669"/>
    <property type="project" value="InterPro"/>
</dbReference>
<reference evidence="3 4" key="1">
    <citation type="submission" date="2018-02" db="EMBL/GenBank/DDBJ databases">
        <title>Genomic analysis of the strain RR4-38 isolated from a seawater recirculating aquaculture system.</title>
        <authorList>
            <person name="Kim Y.-S."/>
            <person name="Jang Y.H."/>
            <person name="Kim K.-H."/>
        </authorList>
    </citation>
    <scope>NUCLEOTIDE SEQUENCE [LARGE SCALE GENOMIC DNA]</scope>
    <source>
        <strain evidence="3 4">RR4-38</strain>
    </source>
</reference>
<dbReference type="SUPFAM" id="SSF81901">
    <property type="entry name" value="HCP-like"/>
    <property type="match status" value="1"/>
</dbReference>
<dbReference type="PANTHER" id="PTHR22576">
    <property type="entry name" value="MUCOSA ASSOCIATED LYMPHOID TISSUE LYMPHOMA TRANSLOCATION PROTEIN 1/PARACASPASE"/>
    <property type="match status" value="1"/>
</dbReference>
<dbReference type="InterPro" id="IPR052039">
    <property type="entry name" value="Caspase-related_regulators"/>
</dbReference>
<feature type="domain" description="Peptidase C14 caspase" evidence="1">
    <location>
        <begin position="8"/>
        <end position="261"/>
    </location>
</feature>
<dbReference type="Gene3D" id="1.25.40.10">
    <property type="entry name" value="Tetratricopeptide repeat domain"/>
    <property type="match status" value="1"/>
</dbReference>
<evidence type="ECO:0000259" key="1">
    <source>
        <dbReference type="Pfam" id="PF00656"/>
    </source>
</evidence>
<dbReference type="Gene3D" id="3.40.50.1460">
    <property type="match status" value="1"/>
</dbReference>